<feature type="chain" id="PRO_5015124418" evidence="1">
    <location>
        <begin position="22"/>
        <end position="193"/>
    </location>
</feature>
<dbReference type="AlphaFoldDB" id="A0A2P7AN78"/>
<dbReference type="PROSITE" id="PS51257">
    <property type="entry name" value="PROKAR_LIPOPROTEIN"/>
    <property type="match status" value="1"/>
</dbReference>
<dbReference type="Proteomes" id="UP000241158">
    <property type="component" value="Unassembled WGS sequence"/>
</dbReference>
<sequence>MILRTGLGAIFLIACTNFVQADGAISKIITKTDQAKLDGYEENRSAAVDAARKGGAPADVMQLEEILARPRLAFSENFDMTGEWKCRTIKLGKEPALVIYQWFKCRVTDDGSGWMLEKTSGSQRTKGRFYTESDTRLTYLGVGYVSGEMPGKYGGGPDVDQTGYAYRTGKDEFHIEFPEPARESLLDILELKR</sequence>
<gene>
    <name evidence="2" type="ORF">CU100_18345</name>
</gene>
<protein>
    <submittedName>
        <fullName evidence="2">DUF4893 domain-containing protein</fullName>
    </submittedName>
</protein>
<dbReference type="EMBL" id="PGGN01000004">
    <property type="protein sequence ID" value="PSH55661.1"/>
    <property type="molecule type" value="Genomic_DNA"/>
</dbReference>
<dbReference type="InterPro" id="IPR032609">
    <property type="entry name" value="DUF4893"/>
</dbReference>
<accession>A0A2P7AN78</accession>
<name>A0A2P7AN78_9HYPH</name>
<proteinExistence type="predicted"/>
<keyword evidence="1" id="KW-0732">Signal</keyword>
<dbReference type="OrthoDB" id="9153930at2"/>
<dbReference type="Pfam" id="PF16233">
    <property type="entry name" value="DUF4893"/>
    <property type="match status" value="1"/>
</dbReference>
<feature type="signal peptide" evidence="1">
    <location>
        <begin position="1"/>
        <end position="21"/>
    </location>
</feature>
<evidence type="ECO:0000313" key="3">
    <source>
        <dbReference type="Proteomes" id="UP000241158"/>
    </source>
</evidence>
<reference evidence="3" key="1">
    <citation type="submission" date="2017-11" db="EMBL/GenBank/DDBJ databases">
        <authorList>
            <person name="Kuznetsova I."/>
            <person name="Sazanova A."/>
            <person name="Chirak E."/>
            <person name="Safronova V."/>
            <person name="Willems A."/>
        </authorList>
    </citation>
    <scope>NUCLEOTIDE SEQUENCE [LARGE SCALE GENOMIC DNA]</scope>
    <source>
        <strain evidence="3">PEPV15</strain>
    </source>
</reference>
<evidence type="ECO:0000313" key="2">
    <source>
        <dbReference type="EMBL" id="PSH55661.1"/>
    </source>
</evidence>
<organism evidence="2 3">
    <name type="scientific">Phyllobacterium endophyticum</name>
    <dbReference type="NCBI Taxonomy" id="1149773"/>
    <lineage>
        <taxon>Bacteria</taxon>
        <taxon>Pseudomonadati</taxon>
        <taxon>Pseudomonadota</taxon>
        <taxon>Alphaproteobacteria</taxon>
        <taxon>Hyphomicrobiales</taxon>
        <taxon>Phyllobacteriaceae</taxon>
        <taxon>Phyllobacterium</taxon>
    </lineage>
</organism>
<dbReference type="RefSeq" id="WP_106718065.1">
    <property type="nucleotide sequence ID" value="NZ_JACHXT010000001.1"/>
</dbReference>
<keyword evidence="3" id="KW-1185">Reference proteome</keyword>
<evidence type="ECO:0000256" key="1">
    <source>
        <dbReference type="SAM" id="SignalP"/>
    </source>
</evidence>
<comment type="caution">
    <text evidence="2">The sequence shown here is derived from an EMBL/GenBank/DDBJ whole genome shotgun (WGS) entry which is preliminary data.</text>
</comment>